<dbReference type="RefSeq" id="WP_114709193.1">
    <property type="nucleotide sequence ID" value="NZ_JACWKW010000009.1"/>
</dbReference>
<evidence type="ECO:0000256" key="1">
    <source>
        <dbReference type="SAM" id="SignalP"/>
    </source>
</evidence>
<comment type="caution">
    <text evidence="2">The sequence shown here is derived from an EMBL/GenBank/DDBJ whole genome shotgun (WGS) entry which is preliminary data.</text>
</comment>
<dbReference type="EMBL" id="SISP01000020">
    <property type="protein sequence ID" value="TBM41303.1"/>
    <property type="molecule type" value="Genomic_DNA"/>
</dbReference>
<dbReference type="InterPro" id="IPR011090">
    <property type="entry name" value="Integr_conj_element_PFL4709"/>
</dbReference>
<name>A0A7Z7VLK5_VIBCL</name>
<dbReference type="Proteomes" id="UP000294145">
    <property type="component" value="Unassembled WGS sequence"/>
</dbReference>
<organism evidence="2 3">
    <name type="scientific">Vibrio cholerae</name>
    <dbReference type="NCBI Taxonomy" id="666"/>
    <lineage>
        <taxon>Bacteria</taxon>
        <taxon>Pseudomonadati</taxon>
        <taxon>Pseudomonadota</taxon>
        <taxon>Gammaproteobacteria</taxon>
        <taxon>Vibrionales</taxon>
        <taxon>Vibrionaceae</taxon>
        <taxon>Vibrio</taxon>
    </lineage>
</organism>
<sequence>MKFSVFCFLLTLVTPIASAIELEIFCTESVCERSNLNEQVILLNKSNISVKTYFLDQGRIFEKTIEKHLLSKSPSNEPEGLKIINSFLNSDEGRLLVAEMNHAIDGINEAVQLDIEKIPAYVCSRKGVVYGGDVFNAAKKCREFVLTNQ</sequence>
<dbReference type="Pfam" id="PF07511">
    <property type="entry name" value="DUF1525"/>
    <property type="match status" value="1"/>
</dbReference>
<proteinExistence type="predicted"/>
<evidence type="ECO:0000313" key="3">
    <source>
        <dbReference type="Proteomes" id="UP000294145"/>
    </source>
</evidence>
<dbReference type="AlphaFoldDB" id="A0A7Z7VLK5"/>
<protein>
    <submittedName>
        <fullName evidence="2">DUF1525 domain-containing protein</fullName>
    </submittedName>
</protein>
<evidence type="ECO:0000313" key="2">
    <source>
        <dbReference type="EMBL" id="TBM41303.1"/>
    </source>
</evidence>
<reference evidence="2 3" key="1">
    <citation type="submission" date="2019-02" db="EMBL/GenBank/DDBJ databases">
        <title>Genomic plasticity associated with the antimicrobial resistance in Vibrio cholerae.</title>
        <authorList>
            <person name="Verma J."/>
            <person name="Bag S."/>
            <person name="Saha B."/>
            <person name="Kumar P."/>
            <person name="Ghosh T.S."/>
            <person name="Dayal M."/>
            <person name="Senapati T."/>
            <person name="Mehra S."/>
            <person name="Dey P."/>
            <person name="Desigamani A."/>
            <person name="Kumar D."/>
            <person name="Rana P."/>
            <person name="Kumar B."/>
            <person name="Maiti T.K."/>
            <person name="Sharma N.C."/>
            <person name="Bhadra R.K."/>
            <person name="Mutreja A."/>
            <person name="Nair G.B."/>
            <person name="Ramamurthy T."/>
            <person name="Das B."/>
        </authorList>
    </citation>
    <scope>NUCLEOTIDE SEQUENCE [LARGE SCALE GENOMIC DNA]</scope>
    <source>
        <strain evidence="2 3">IDH06781</strain>
    </source>
</reference>
<feature type="chain" id="PRO_5031292092" evidence="1">
    <location>
        <begin position="20"/>
        <end position="149"/>
    </location>
</feature>
<feature type="signal peptide" evidence="1">
    <location>
        <begin position="1"/>
        <end position="19"/>
    </location>
</feature>
<gene>
    <name evidence="2" type="ORF">EYB64_12070</name>
</gene>
<keyword evidence="1" id="KW-0732">Signal</keyword>
<accession>A0A7Z7VLK5</accession>